<organism evidence="2">
    <name type="scientific">Erwinia amylovora ATCC BAA-2158</name>
    <dbReference type="NCBI Taxonomy" id="889211"/>
    <lineage>
        <taxon>Bacteria</taxon>
        <taxon>Pseudomonadati</taxon>
        <taxon>Pseudomonadota</taxon>
        <taxon>Gammaproteobacteria</taxon>
        <taxon>Enterobacterales</taxon>
        <taxon>Erwiniaceae</taxon>
        <taxon>Erwinia</taxon>
    </lineage>
</organism>
<sequence length="44" mass="5129">MPLSGFKLCLALFAELLAVLFVLMMSRYQLILVREFAHFLWPEA</sequence>
<feature type="transmembrane region" description="Helical" evidence="1">
    <location>
        <begin position="6"/>
        <end position="25"/>
    </location>
</feature>
<evidence type="ECO:0000256" key="1">
    <source>
        <dbReference type="SAM" id="Phobius"/>
    </source>
</evidence>
<evidence type="ECO:0000313" key="2">
    <source>
        <dbReference type="EMBL" id="CBX81729.1"/>
    </source>
</evidence>
<keyword evidence="1" id="KW-0472">Membrane</keyword>
<dbReference type="AlphaFoldDB" id="E5B8C4"/>
<reference evidence="2" key="1">
    <citation type="journal article" date="2011" name="J. Bacteriol.">
        <title>Genome Sequence of an Erwinia amylovora Strain with Pathogenicity Restricted to Rubus Plants.</title>
        <authorList>
            <person name="Powney R."/>
            <person name="Smits T.H."/>
            <person name="Sawbridge T."/>
            <person name="Frey B."/>
            <person name="Blom J."/>
            <person name="Frey J.E."/>
            <person name="Plummer K.M."/>
            <person name="Beer S.V."/>
            <person name="Luck J."/>
            <person name="Duffy B."/>
            <person name="Rodoni B."/>
        </authorList>
    </citation>
    <scope>NUCLEOTIDE SEQUENCE</scope>
    <source>
        <strain evidence="2">ATCC BAA-2158</strain>
    </source>
</reference>
<name>E5B8C4_ERWAM</name>
<accession>E5B8C4</accession>
<keyword evidence="1" id="KW-0812">Transmembrane</keyword>
<protein>
    <submittedName>
        <fullName evidence="2">Uncharacterized protein</fullName>
    </submittedName>
</protein>
<dbReference type="EMBL" id="FR719195">
    <property type="protein sequence ID" value="CBX81729.1"/>
    <property type="molecule type" value="Genomic_DNA"/>
</dbReference>
<keyword evidence="1" id="KW-1133">Transmembrane helix</keyword>
<gene>
    <name evidence="2" type="ORF">EAIL5_2909</name>
</gene>
<proteinExistence type="predicted"/>